<reference evidence="3 4" key="1">
    <citation type="journal article" date="2015" name="Nature">
        <title>rRNA introns, odd ribosomes, and small enigmatic genomes across a large radiation of phyla.</title>
        <authorList>
            <person name="Brown C.T."/>
            <person name="Hug L.A."/>
            <person name="Thomas B.C."/>
            <person name="Sharon I."/>
            <person name="Castelle C.J."/>
            <person name="Singh A."/>
            <person name="Wilkins M.J."/>
            <person name="Williams K.H."/>
            <person name="Banfield J.F."/>
        </authorList>
    </citation>
    <scope>NUCLEOTIDE SEQUENCE [LARGE SCALE GENOMIC DNA]</scope>
</reference>
<keyword evidence="1" id="KW-1133">Transmembrane helix</keyword>
<dbReference type="InterPro" id="IPR052159">
    <property type="entry name" value="Competence_DNA_uptake"/>
</dbReference>
<dbReference type="SUPFAM" id="SSF56281">
    <property type="entry name" value="Metallo-hydrolase/oxidoreductase"/>
    <property type="match status" value="1"/>
</dbReference>
<feature type="domain" description="Metallo-beta-lactamase" evidence="2">
    <location>
        <begin position="43"/>
        <end position="242"/>
    </location>
</feature>
<organism evidence="3 4">
    <name type="scientific">Candidatus Yanofskybacteria bacterium GW2011_GWD2_39_48</name>
    <dbReference type="NCBI Taxonomy" id="1619031"/>
    <lineage>
        <taxon>Bacteria</taxon>
        <taxon>Candidatus Yanofskyibacteriota</taxon>
    </lineage>
</organism>
<protein>
    <recommendedName>
        <fullName evidence="2">Metallo-beta-lactamase domain-containing protein</fullName>
    </recommendedName>
</protein>
<dbReference type="AlphaFoldDB" id="A0A0G0RMJ0"/>
<evidence type="ECO:0000313" key="4">
    <source>
        <dbReference type="Proteomes" id="UP000034764"/>
    </source>
</evidence>
<dbReference type="Pfam" id="PF00753">
    <property type="entry name" value="Lactamase_B"/>
    <property type="match status" value="1"/>
</dbReference>
<dbReference type="PANTHER" id="PTHR30619:SF7">
    <property type="entry name" value="BETA-LACTAMASE DOMAIN PROTEIN"/>
    <property type="match status" value="1"/>
</dbReference>
<dbReference type="Gene3D" id="3.60.15.10">
    <property type="entry name" value="Ribonuclease Z/Hydroxyacylglutathione hydrolase-like"/>
    <property type="match status" value="1"/>
</dbReference>
<dbReference type="CDD" id="cd07731">
    <property type="entry name" value="ComA-like_MBL-fold"/>
    <property type="match status" value="1"/>
</dbReference>
<keyword evidence="1" id="KW-0812">Transmembrane</keyword>
<dbReference type="InterPro" id="IPR036866">
    <property type="entry name" value="RibonucZ/Hydroxyglut_hydro"/>
</dbReference>
<proteinExistence type="predicted"/>
<dbReference type="InterPro" id="IPR001279">
    <property type="entry name" value="Metallo-B-lactamas"/>
</dbReference>
<keyword evidence="1" id="KW-0472">Membrane</keyword>
<evidence type="ECO:0000259" key="2">
    <source>
        <dbReference type="SMART" id="SM00849"/>
    </source>
</evidence>
<evidence type="ECO:0000313" key="3">
    <source>
        <dbReference type="EMBL" id="KKR23740.1"/>
    </source>
</evidence>
<comment type="caution">
    <text evidence="3">The sequence shown here is derived from an EMBL/GenBank/DDBJ whole genome shotgun (WGS) entry which is preliminary data.</text>
</comment>
<gene>
    <name evidence="3" type="ORF">UT53_C0009G0034</name>
</gene>
<name>A0A0G0RMJ0_9BACT</name>
<sequence length="286" mass="31305">MESISRDRKIRVGHVAIFLCLVVFAITTTAIAKDQDGLLNVGQGDAELIVTPSGQQILIDGGPTNQVIDELGTIMPFYDSTIDVILATHKHSDHITGLLGVLDKYDVSRIVDTNRSYSASEAKEWQAKKELEGSELIIVKTGDEFDFGDGVKIRILYPDIVFADYKTKNPNNDSIVAMLEYGGLRILLMGDAESPVEKEILNKRINVNANILKIGHHGSKTSSTLSFLNSVSPTVGVIEVGAKNSYGLPSDVILSRLETLAIKYYRTDVDGTIKLSSNGKYFKITK</sequence>
<dbReference type="SMART" id="SM00849">
    <property type="entry name" value="Lactamase_B"/>
    <property type="match status" value="1"/>
</dbReference>
<accession>A0A0G0RMJ0</accession>
<dbReference type="InterPro" id="IPR035681">
    <property type="entry name" value="ComA-like_MBL"/>
</dbReference>
<evidence type="ECO:0000256" key="1">
    <source>
        <dbReference type="SAM" id="Phobius"/>
    </source>
</evidence>
<feature type="transmembrane region" description="Helical" evidence="1">
    <location>
        <begin position="12"/>
        <end position="32"/>
    </location>
</feature>
<dbReference type="Proteomes" id="UP000034764">
    <property type="component" value="Unassembled WGS sequence"/>
</dbReference>
<dbReference type="PANTHER" id="PTHR30619">
    <property type="entry name" value="DNA INTERNALIZATION/COMPETENCE PROTEIN COMEC/REC2"/>
    <property type="match status" value="1"/>
</dbReference>
<dbReference type="EMBL" id="LBXD01000009">
    <property type="protein sequence ID" value="KKR23740.1"/>
    <property type="molecule type" value="Genomic_DNA"/>
</dbReference>